<gene>
    <name evidence="2" type="ORF">NITLEN_90059</name>
</gene>
<proteinExistence type="predicted"/>
<feature type="compositionally biased region" description="Low complexity" evidence="1">
    <location>
        <begin position="109"/>
        <end position="127"/>
    </location>
</feature>
<evidence type="ECO:0000256" key="1">
    <source>
        <dbReference type="SAM" id="MobiDB-lite"/>
    </source>
</evidence>
<organism evidence="2 3">
    <name type="scientific">Nitrospira lenta</name>
    <dbReference type="NCBI Taxonomy" id="1436998"/>
    <lineage>
        <taxon>Bacteria</taxon>
        <taxon>Pseudomonadati</taxon>
        <taxon>Nitrospirota</taxon>
        <taxon>Nitrospiria</taxon>
        <taxon>Nitrospirales</taxon>
        <taxon>Nitrospiraceae</taxon>
        <taxon>Nitrospira</taxon>
    </lineage>
</organism>
<name>A0A330LAR6_9BACT</name>
<feature type="compositionally biased region" description="Low complexity" evidence="1">
    <location>
        <begin position="135"/>
        <end position="162"/>
    </location>
</feature>
<dbReference type="RefSeq" id="WP_121990921.1">
    <property type="nucleotide sequence ID" value="NZ_OUNR01000022.1"/>
</dbReference>
<protein>
    <recommendedName>
        <fullName evidence="4">SH3b domain-containing protein</fullName>
    </recommendedName>
</protein>
<dbReference type="Proteomes" id="UP000248168">
    <property type="component" value="Unassembled WGS sequence"/>
</dbReference>
<reference evidence="3" key="1">
    <citation type="submission" date="2018-04" db="EMBL/GenBank/DDBJ databases">
        <authorList>
            <person name="Lucker S."/>
            <person name="Sakoula D."/>
        </authorList>
    </citation>
    <scope>NUCLEOTIDE SEQUENCE [LARGE SCALE GENOMIC DNA]</scope>
</reference>
<dbReference type="EMBL" id="OUNR01000022">
    <property type="protein sequence ID" value="SPP66804.1"/>
    <property type="molecule type" value="Genomic_DNA"/>
</dbReference>
<evidence type="ECO:0000313" key="2">
    <source>
        <dbReference type="EMBL" id="SPP66804.1"/>
    </source>
</evidence>
<evidence type="ECO:0000313" key="3">
    <source>
        <dbReference type="Proteomes" id="UP000248168"/>
    </source>
</evidence>
<evidence type="ECO:0008006" key="4">
    <source>
        <dbReference type="Google" id="ProtNLM"/>
    </source>
</evidence>
<dbReference type="AlphaFoldDB" id="A0A330LAR6"/>
<feature type="region of interest" description="Disordered" evidence="1">
    <location>
        <begin position="30"/>
        <end position="54"/>
    </location>
</feature>
<dbReference type="OrthoDB" id="9814805at2"/>
<sequence>MFAVAGGPSFAGNVLSNLFFARQPEPDLEFTEEELEQTSNTRSSSPMKSPKKSGGRPVLWILLLALIGGGAYVAMEPEMVMDWVNQFLGETPAPQMATRPAPIAPPAPASSDAPAPIPAGPQANAPMPATPPSSSPMASAPAPIEAPAAPSAIPAPSAMPTNPAMTAPPAPASLSPMFGEGQRVTVAVDPALAGGMIALSQDPAGTKPGPTVRPGTGLTILDGDLQQNGWVYSVRSDDGVKGWVAEKRLRLKP</sequence>
<feature type="region of interest" description="Disordered" evidence="1">
    <location>
        <begin position="95"/>
        <end position="162"/>
    </location>
</feature>
<keyword evidence="3" id="KW-1185">Reference proteome</keyword>
<accession>A0A330LAR6</accession>
<dbReference type="InParanoid" id="A0A330LAR6"/>